<dbReference type="PANTHER" id="PTHR14677">
    <property type="entry name" value="ARSENITE INDUCUBLE RNA ASSOCIATED PROTEIN AIP-1-RELATED"/>
    <property type="match status" value="1"/>
</dbReference>
<dbReference type="SMART" id="SM00154">
    <property type="entry name" value="ZnF_AN1"/>
    <property type="match status" value="2"/>
</dbReference>
<organism evidence="7 8">
    <name type="scientific">Ascodesmis nigricans</name>
    <dbReference type="NCBI Taxonomy" id="341454"/>
    <lineage>
        <taxon>Eukaryota</taxon>
        <taxon>Fungi</taxon>
        <taxon>Dikarya</taxon>
        <taxon>Ascomycota</taxon>
        <taxon>Pezizomycotina</taxon>
        <taxon>Pezizomycetes</taxon>
        <taxon>Pezizales</taxon>
        <taxon>Ascodesmidaceae</taxon>
        <taxon>Ascodesmis</taxon>
    </lineage>
</organism>
<feature type="compositionally biased region" description="Basic and acidic residues" evidence="5">
    <location>
        <begin position="156"/>
        <end position="170"/>
    </location>
</feature>
<keyword evidence="8" id="KW-1185">Reference proteome</keyword>
<dbReference type="PROSITE" id="PS51039">
    <property type="entry name" value="ZF_AN1"/>
    <property type="match status" value="1"/>
</dbReference>
<reference evidence="7 8" key="1">
    <citation type="submission" date="2019-04" db="EMBL/GenBank/DDBJ databases">
        <title>Comparative genomics and transcriptomics to analyze fruiting body development in filamentous ascomycetes.</title>
        <authorList>
            <consortium name="DOE Joint Genome Institute"/>
            <person name="Lutkenhaus R."/>
            <person name="Traeger S."/>
            <person name="Breuer J."/>
            <person name="Kuo A."/>
            <person name="Lipzen A."/>
            <person name="Pangilinan J."/>
            <person name="Dilworth D."/>
            <person name="Sandor L."/>
            <person name="Poggeler S."/>
            <person name="Barry K."/>
            <person name="Grigoriev I.V."/>
            <person name="Nowrousian M."/>
        </authorList>
    </citation>
    <scope>NUCLEOTIDE SEQUENCE [LARGE SCALE GENOMIC DNA]</scope>
    <source>
        <strain evidence="7 8">CBS 389.68</strain>
    </source>
</reference>
<name>A0A4S2N0G6_9PEZI</name>
<feature type="domain" description="AN1-type" evidence="6">
    <location>
        <begin position="14"/>
        <end position="62"/>
    </location>
</feature>
<dbReference type="Pfam" id="PF25327">
    <property type="entry name" value="UBL_ZFAND1"/>
    <property type="match status" value="1"/>
</dbReference>
<dbReference type="InterPro" id="IPR035896">
    <property type="entry name" value="AN1-like_Znf"/>
</dbReference>
<evidence type="ECO:0000256" key="1">
    <source>
        <dbReference type="ARBA" id="ARBA00022723"/>
    </source>
</evidence>
<dbReference type="GO" id="GO:0008270">
    <property type="term" value="F:zinc ion binding"/>
    <property type="evidence" value="ECO:0007669"/>
    <property type="project" value="UniProtKB-KW"/>
</dbReference>
<dbReference type="Pfam" id="PF01428">
    <property type="entry name" value="zf-AN1"/>
    <property type="match status" value="2"/>
</dbReference>
<evidence type="ECO:0000256" key="4">
    <source>
        <dbReference type="PROSITE-ProRule" id="PRU00449"/>
    </source>
</evidence>
<dbReference type="Proteomes" id="UP000298138">
    <property type="component" value="Unassembled WGS sequence"/>
</dbReference>
<sequence>MDNLKAAEEIGDVQAIGAHCDVNTCNRLDFLPFRCESCQGTFCLDHRTETAHTCSKAGTWLANRTQSSSSSSTSYTPATNVQSLLRTPCALPKCKTIINTSREPGVNCSVCRKQYCLKHRLQDSHECKAPPPPPSAVARERAVEKIKSLGMGRFFGRSEKDKEKEKESGKKASKSALVPKRSGVALAAELAKMKREAKGDEKVPMEKRVYLYTEAEAKTTTAKIPRGVFWYSKDWSVGRVLDVGARQLQIANVNNQGDDEEKRLRIFHVESGRVLSFGEKIGDCALNGNTIVMLRGLMMPDLLS</sequence>
<keyword evidence="3" id="KW-0862">Zinc</keyword>
<dbReference type="InParanoid" id="A0A4S2N0G6"/>
<dbReference type="Gene3D" id="4.10.1110.10">
    <property type="entry name" value="AN1-like Zinc finger"/>
    <property type="match status" value="2"/>
</dbReference>
<feature type="region of interest" description="Disordered" evidence="5">
    <location>
        <begin position="154"/>
        <end position="177"/>
    </location>
</feature>
<dbReference type="PANTHER" id="PTHR14677:SF40">
    <property type="entry name" value="CDC48-ASSOCIATED UBIQUITIN-LIKE_ZINC FINGER PROTEIN 1"/>
    <property type="match status" value="1"/>
</dbReference>
<accession>A0A4S2N0G6</accession>
<dbReference type="FunCoup" id="A0A4S2N0G6">
    <property type="interactions" value="197"/>
</dbReference>
<dbReference type="InterPro" id="IPR000058">
    <property type="entry name" value="Znf_AN1"/>
</dbReference>
<evidence type="ECO:0000256" key="3">
    <source>
        <dbReference type="ARBA" id="ARBA00022833"/>
    </source>
</evidence>
<proteinExistence type="predicted"/>
<dbReference type="OrthoDB" id="431929at2759"/>
<gene>
    <name evidence="7" type="ORF">EX30DRAFT_191621</name>
</gene>
<dbReference type="GO" id="GO:0005737">
    <property type="term" value="C:cytoplasm"/>
    <property type="evidence" value="ECO:0007669"/>
    <property type="project" value="TreeGrafter"/>
</dbReference>
<evidence type="ECO:0000313" key="7">
    <source>
        <dbReference type="EMBL" id="TGZ82582.1"/>
    </source>
</evidence>
<dbReference type="InterPro" id="IPR057358">
    <property type="entry name" value="UBL_ZFAND1-like"/>
</dbReference>
<evidence type="ECO:0000256" key="2">
    <source>
        <dbReference type="ARBA" id="ARBA00022771"/>
    </source>
</evidence>
<evidence type="ECO:0000313" key="8">
    <source>
        <dbReference type="Proteomes" id="UP000298138"/>
    </source>
</evidence>
<evidence type="ECO:0000256" key="5">
    <source>
        <dbReference type="SAM" id="MobiDB-lite"/>
    </source>
</evidence>
<dbReference type="AlphaFoldDB" id="A0A4S2N0G6"/>
<dbReference type="EMBL" id="ML220115">
    <property type="protein sequence ID" value="TGZ82582.1"/>
    <property type="molecule type" value="Genomic_DNA"/>
</dbReference>
<evidence type="ECO:0000259" key="6">
    <source>
        <dbReference type="PROSITE" id="PS51039"/>
    </source>
</evidence>
<dbReference type="SUPFAM" id="SSF118310">
    <property type="entry name" value="AN1-like Zinc finger"/>
    <property type="match status" value="2"/>
</dbReference>
<dbReference type="STRING" id="341454.A0A4S2N0G6"/>
<protein>
    <recommendedName>
        <fullName evidence="6">AN1-type domain-containing protein</fullName>
    </recommendedName>
</protein>
<keyword evidence="2 4" id="KW-0863">Zinc-finger</keyword>
<keyword evidence="1" id="KW-0479">Metal-binding</keyword>